<gene>
    <name evidence="4" type="ORF">Z518_06470</name>
</gene>
<dbReference type="PANTHER" id="PTHR42760:SF37">
    <property type="entry name" value="CLAVALDEHYDE DEHYDROGENASE"/>
    <property type="match status" value="1"/>
</dbReference>
<name>A0A0D2H5B7_9EURO</name>
<evidence type="ECO:0000256" key="3">
    <source>
        <dbReference type="RuleBase" id="RU000363"/>
    </source>
</evidence>
<evidence type="ECO:0000313" key="5">
    <source>
        <dbReference type="Proteomes" id="UP000053617"/>
    </source>
</evidence>
<sequence length="296" mass="32375">MEAIYIGVGSTFTKIVHNDTYPFIDSATRSNHTGRAIFISGGNRGIGKGIAMSFARAGASFIGLGCNDGFGNVKAELERAAENAGRSTPQVLCLQLDITQSTSVAQAASELRKHTSRLDILVNNAGFMTPALPVVEAEENLWWTTFEVNLKGIFLMCKYFTEFLTKTADGLKTIVNINSAAALNLRPNASAYGTSKLAQLKFTEFLLVEQARQGLIAFSVHPGGIMTQLAEAMPKETHAGFTDTPELAGDTIAFLTQKRRQWLTGRYISCTWDMEELLGREDEIQQGDKLKVRLNL</sequence>
<dbReference type="Gene3D" id="3.40.50.720">
    <property type="entry name" value="NAD(P)-binding Rossmann-like Domain"/>
    <property type="match status" value="1"/>
</dbReference>
<dbReference type="RefSeq" id="XP_013272734.1">
    <property type="nucleotide sequence ID" value="XM_013417280.1"/>
</dbReference>
<dbReference type="InterPro" id="IPR002347">
    <property type="entry name" value="SDR_fam"/>
</dbReference>
<dbReference type="PANTHER" id="PTHR42760">
    <property type="entry name" value="SHORT-CHAIN DEHYDROGENASES/REDUCTASES FAMILY MEMBER"/>
    <property type="match status" value="1"/>
</dbReference>
<reference evidence="4 5" key="1">
    <citation type="submission" date="2015-01" db="EMBL/GenBank/DDBJ databases">
        <title>The Genome Sequence of Rhinocladiella mackenzie CBS 650.93.</title>
        <authorList>
            <consortium name="The Broad Institute Genomics Platform"/>
            <person name="Cuomo C."/>
            <person name="de Hoog S."/>
            <person name="Gorbushina A."/>
            <person name="Stielow B."/>
            <person name="Teixiera M."/>
            <person name="Abouelleil A."/>
            <person name="Chapman S.B."/>
            <person name="Priest M."/>
            <person name="Young S.K."/>
            <person name="Wortman J."/>
            <person name="Nusbaum C."/>
            <person name="Birren B."/>
        </authorList>
    </citation>
    <scope>NUCLEOTIDE SEQUENCE [LARGE SCALE GENOMIC DNA]</scope>
    <source>
        <strain evidence="4 5">CBS 650.93</strain>
    </source>
</reference>
<dbReference type="InterPro" id="IPR036291">
    <property type="entry name" value="NAD(P)-bd_dom_sf"/>
</dbReference>
<dbReference type="VEuPathDB" id="FungiDB:Z518_06470"/>
<dbReference type="GeneID" id="25294541"/>
<dbReference type="SUPFAM" id="SSF51735">
    <property type="entry name" value="NAD(P)-binding Rossmann-fold domains"/>
    <property type="match status" value="1"/>
</dbReference>
<dbReference type="GO" id="GO:0016616">
    <property type="term" value="F:oxidoreductase activity, acting on the CH-OH group of donors, NAD or NADP as acceptor"/>
    <property type="evidence" value="ECO:0007669"/>
    <property type="project" value="TreeGrafter"/>
</dbReference>
<dbReference type="OrthoDB" id="1933717at2759"/>
<dbReference type="STRING" id="1442369.A0A0D2H5B7"/>
<dbReference type="Pfam" id="PF00106">
    <property type="entry name" value="adh_short"/>
    <property type="match status" value="1"/>
</dbReference>
<keyword evidence="5" id="KW-1185">Reference proteome</keyword>
<evidence type="ECO:0000313" key="4">
    <source>
        <dbReference type="EMBL" id="KIX05598.1"/>
    </source>
</evidence>
<dbReference type="PRINTS" id="PR00080">
    <property type="entry name" value="SDRFAMILY"/>
</dbReference>
<proteinExistence type="inferred from homology"/>
<evidence type="ECO:0000256" key="1">
    <source>
        <dbReference type="ARBA" id="ARBA00006484"/>
    </source>
</evidence>
<keyword evidence="2" id="KW-0560">Oxidoreductase</keyword>
<dbReference type="AlphaFoldDB" id="A0A0D2H5B7"/>
<dbReference type="Proteomes" id="UP000053617">
    <property type="component" value="Unassembled WGS sequence"/>
</dbReference>
<comment type="similarity">
    <text evidence="1 3">Belongs to the short-chain dehydrogenases/reductases (SDR) family.</text>
</comment>
<dbReference type="HOGENOM" id="CLU_010194_8_0_1"/>
<organism evidence="4 5">
    <name type="scientific">Rhinocladiella mackenziei CBS 650.93</name>
    <dbReference type="NCBI Taxonomy" id="1442369"/>
    <lineage>
        <taxon>Eukaryota</taxon>
        <taxon>Fungi</taxon>
        <taxon>Dikarya</taxon>
        <taxon>Ascomycota</taxon>
        <taxon>Pezizomycotina</taxon>
        <taxon>Eurotiomycetes</taxon>
        <taxon>Chaetothyriomycetidae</taxon>
        <taxon>Chaetothyriales</taxon>
        <taxon>Herpotrichiellaceae</taxon>
        <taxon>Rhinocladiella</taxon>
    </lineage>
</organism>
<accession>A0A0D2H5B7</accession>
<dbReference type="PRINTS" id="PR00081">
    <property type="entry name" value="GDHRDH"/>
</dbReference>
<protein>
    <submittedName>
        <fullName evidence="4">Uncharacterized protein</fullName>
    </submittedName>
</protein>
<evidence type="ECO:0000256" key="2">
    <source>
        <dbReference type="ARBA" id="ARBA00023002"/>
    </source>
</evidence>
<dbReference type="EMBL" id="KN847478">
    <property type="protein sequence ID" value="KIX05598.1"/>
    <property type="molecule type" value="Genomic_DNA"/>
</dbReference>
<dbReference type="CDD" id="cd05233">
    <property type="entry name" value="SDR_c"/>
    <property type="match status" value="1"/>
</dbReference>